<accession>A0A6J5NGB1</accession>
<keyword evidence="1" id="KW-1133">Transmembrane helix</keyword>
<gene>
    <name evidence="2" type="ORF">UFOVP658_187</name>
</gene>
<sequence>MKFLKKLWTITGDLIWTIVGSVIVIITLSGDTQKIALYLTVAGGLLHYIYKILDGSGD</sequence>
<dbReference type="EMBL" id="LR796639">
    <property type="protein sequence ID" value="CAB4156846.1"/>
    <property type="molecule type" value="Genomic_DNA"/>
</dbReference>
<proteinExistence type="predicted"/>
<keyword evidence="1" id="KW-0472">Membrane</keyword>
<organism evidence="2">
    <name type="scientific">uncultured Caudovirales phage</name>
    <dbReference type="NCBI Taxonomy" id="2100421"/>
    <lineage>
        <taxon>Viruses</taxon>
        <taxon>Duplodnaviria</taxon>
        <taxon>Heunggongvirae</taxon>
        <taxon>Uroviricota</taxon>
        <taxon>Caudoviricetes</taxon>
        <taxon>Peduoviridae</taxon>
        <taxon>Maltschvirus</taxon>
        <taxon>Maltschvirus maltsch</taxon>
    </lineage>
</organism>
<keyword evidence="1" id="KW-0812">Transmembrane</keyword>
<name>A0A6J5NGB1_9CAUD</name>
<feature type="transmembrane region" description="Helical" evidence="1">
    <location>
        <begin position="7"/>
        <end position="29"/>
    </location>
</feature>
<evidence type="ECO:0000256" key="1">
    <source>
        <dbReference type="SAM" id="Phobius"/>
    </source>
</evidence>
<protein>
    <submittedName>
        <fullName evidence="2">Uncharacterized protein</fullName>
    </submittedName>
</protein>
<evidence type="ECO:0000313" key="2">
    <source>
        <dbReference type="EMBL" id="CAB4156846.1"/>
    </source>
</evidence>
<reference evidence="2" key="1">
    <citation type="submission" date="2020-04" db="EMBL/GenBank/DDBJ databases">
        <authorList>
            <person name="Chiriac C."/>
            <person name="Salcher M."/>
            <person name="Ghai R."/>
            <person name="Kavagutti S V."/>
        </authorList>
    </citation>
    <scope>NUCLEOTIDE SEQUENCE</scope>
</reference>